<evidence type="ECO:0000256" key="8">
    <source>
        <dbReference type="PIRSR" id="PIRSR000294-1"/>
    </source>
</evidence>
<accession>A0A937W3I1</accession>
<sequence length="321" mass="35638">MVVGRGYWDPGGPAHLLEPRLARDTDDGWPLQMPGEPAKVALGERLFHDVRLSGQHTMACATCHRLESGGADGVPRSMTAHGTLHARNTPTIFNVAFNTSYNWDGVVHTLEAHADRVLLSPALMHITWPVLLARLQAIPDYQEAFAALYPGRLTPAHVLDALATYERSLVTPNSRFDRYLRNQPDALNTEERRGYTIFKAYGCIACHQGINIGGSMFQKFGIFQGAPHDPARPADLGRFLLTQVPRDREVFRVPSLRNVALTAPYFHDGRTATLEAAVDIMARAQLGRMLSLEDRHAIVQFLHTLTGEYQGRSLATLLKKD</sequence>
<dbReference type="SUPFAM" id="SSF46626">
    <property type="entry name" value="Cytochrome c"/>
    <property type="match status" value="2"/>
</dbReference>
<comment type="subcellular location">
    <subcellularLocation>
        <location evidence="1">Periplasm</location>
    </subcellularLocation>
</comment>
<dbReference type="PANTHER" id="PTHR30600:SF7">
    <property type="entry name" value="CYTOCHROME C PEROXIDASE-RELATED"/>
    <property type="match status" value="1"/>
</dbReference>
<evidence type="ECO:0000256" key="6">
    <source>
        <dbReference type="ARBA" id="ARBA00023002"/>
    </source>
</evidence>
<evidence type="ECO:0000256" key="1">
    <source>
        <dbReference type="ARBA" id="ARBA00004418"/>
    </source>
</evidence>
<evidence type="ECO:0000256" key="2">
    <source>
        <dbReference type="ARBA" id="ARBA00022617"/>
    </source>
</evidence>
<evidence type="ECO:0000256" key="4">
    <source>
        <dbReference type="ARBA" id="ARBA00022729"/>
    </source>
</evidence>
<keyword evidence="5" id="KW-0574">Periplasm</keyword>
<comment type="cofactor">
    <cofactor evidence="8">
        <name>heme</name>
        <dbReference type="ChEBI" id="CHEBI:30413"/>
    </cofactor>
    <text evidence="8">Binds 2 heme groups.</text>
</comment>
<dbReference type="GO" id="GO:0020037">
    <property type="term" value="F:heme binding"/>
    <property type="evidence" value="ECO:0007669"/>
    <property type="project" value="InterPro"/>
</dbReference>
<dbReference type="GO" id="GO:0046872">
    <property type="term" value="F:metal ion binding"/>
    <property type="evidence" value="ECO:0007669"/>
    <property type="project" value="UniProtKB-KW"/>
</dbReference>
<feature type="domain" description="Cytochrome c" evidence="10">
    <location>
        <begin position="38"/>
        <end position="169"/>
    </location>
</feature>
<feature type="binding site" description="covalent" evidence="8">
    <location>
        <position position="206"/>
    </location>
    <ligand>
        <name>heme c</name>
        <dbReference type="ChEBI" id="CHEBI:61717"/>
        <label>2</label>
    </ligand>
</feature>
<dbReference type="InterPro" id="IPR009056">
    <property type="entry name" value="Cyt_c-like_dom"/>
</dbReference>
<dbReference type="InterPro" id="IPR004852">
    <property type="entry name" value="Di-haem_cyt_c_peroxidsae"/>
</dbReference>
<comment type="caution">
    <text evidence="11">The sequence shown here is derived from an EMBL/GenBank/DDBJ whole genome shotgun (WGS) entry which is preliminary data.</text>
</comment>
<evidence type="ECO:0000313" key="12">
    <source>
        <dbReference type="Proteomes" id="UP000712673"/>
    </source>
</evidence>
<feature type="binding site" description="axial binding residue" evidence="9">
    <location>
        <position position="281"/>
    </location>
    <ligand>
        <name>heme c</name>
        <dbReference type="ChEBI" id="CHEBI:61717"/>
        <label>2</label>
    </ligand>
    <ligandPart>
        <name>Fe</name>
        <dbReference type="ChEBI" id="CHEBI:18248"/>
    </ligandPart>
</feature>
<dbReference type="PROSITE" id="PS51007">
    <property type="entry name" value="CYTC"/>
    <property type="match status" value="2"/>
</dbReference>
<dbReference type="InterPro" id="IPR051395">
    <property type="entry name" value="Cytochrome_c_Peroxidase/MauG"/>
</dbReference>
<feature type="binding site" description="covalent" evidence="8">
    <location>
        <position position="60"/>
    </location>
    <ligand>
        <name>heme c</name>
        <dbReference type="ChEBI" id="CHEBI:61717"/>
        <label>1</label>
    </ligand>
</feature>
<keyword evidence="3 9" id="KW-0479">Metal-binding</keyword>
<keyword evidence="7 9" id="KW-0408">Iron</keyword>
<reference evidence="11" key="1">
    <citation type="submission" date="2019-03" db="EMBL/GenBank/DDBJ databases">
        <title>Lake Tanganyika Metagenome-Assembled Genomes (MAGs).</title>
        <authorList>
            <person name="Tran P."/>
        </authorList>
    </citation>
    <scope>NUCLEOTIDE SEQUENCE</scope>
    <source>
        <strain evidence="11">K_DeepCast_65m_m2_066</strain>
    </source>
</reference>
<protein>
    <submittedName>
        <fullName evidence="11">C-type cytochrome</fullName>
    </submittedName>
</protein>
<gene>
    <name evidence="11" type="ORF">FJZ47_11810</name>
</gene>
<evidence type="ECO:0000313" key="11">
    <source>
        <dbReference type="EMBL" id="MBM3224471.1"/>
    </source>
</evidence>
<feature type="binding site" description="axial binding residue" evidence="9">
    <location>
        <position position="64"/>
    </location>
    <ligand>
        <name>heme c</name>
        <dbReference type="ChEBI" id="CHEBI:61717"/>
        <label>1</label>
    </ligand>
    <ligandPart>
        <name>Fe</name>
        <dbReference type="ChEBI" id="CHEBI:18248"/>
    </ligandPart>
</feature>
<feature type="domain" description="Cytochrome c" evidence="10">
    <location>
        <begin position="189"/>
        <end position="306"/>
    </location>
</feature>
<dbReference type="EMBL" id="VGLS01000334">
    <property type="protein sequence ID" value="MBM3224471.1"/>
    <property type="molecule type" value="Genomic_DNA"/>
</dbReference>
<feature type="binding site" description="axial binding residue" evidence="9">
    <location>
        <position position="207"/>
    </location>
    <ligand>
        <name>heme c</name>
        <dbReference type="ChEBI" id="CHEBI:61717"/>
        <label>2</label>
    </ligand>
    <ligandPart>
        <name>Fe</name>
        <dbReference type="ChEBI" id="CHEBI:18248"/>
    </ligandPart>
</feature>
<comment type="PTM">
    <text evidence="8">Binds 2 heme groups per subunit.</text>
</comment>
<keyword evidence="4" id="KW-0732">Signal</keyword>
<keyword evidence="2 8" id="KW-0349">Heme</keyword>
<dbReference type="Pfam" id="PF03150">
    <property type="entry name" value="CCP_MauG"/>
    <property type="match status" value="1"/>
</dbReference>
<dbReference type="GO" id="GO:0009055">
    <property type="term" value="F:electron transfer activity"/>
    <property type="evidence" value="ECO:0007669"/>
    <property type="project" value="InterPro"/>
</dbReference>
<dbReference type="InterPro" id="IPR026259">
    <property type="entry name" value="MauG/Cytc_peroxidase"/>
</dbReference>
<evidence type="ECO:0000259" key="10">
    <source>
        <dbReference type="PROSITE" id="PS51007"/>
    </source>
</evidence>
<dbReference type="Proteomes" id="UP000712673">
    <property type="component" value="Unassembled WGS sequence"/>
</dbReference>
<dbReference type="PANTHER" id="PTHR30600">
    <property type="entry name" value="CYTOCHROME C PEROXIDASE-RELATED"/>
    <property type="match status" value="1"/>
</dbReference>
<feature type="binding site" description="covalent" evidence="8">
    <location>
        <position position="63"/>
    </location>
    <ligand>
        <name>heme c</name>
        <dbReference type="ChEBI" id="CHEBI:61717"/>
        <label>1</label>
    </ligand>
</feature>
<dbReference type="Gene3D" id="1.10.760.10">
    <property type="entry name" value="Cytochrome c-like domain"/>
    <property type="match status" value="2"/>
</dbReference>
<name>A0A937W3I1_UNCTE</name>
<evidence type="ECO:0000256" key="7">
    <source>
        <dbReference type="ARBA" id="ARBA00023004"/>
    </source>
</evidence>
<dbReference type="GO" id="GO:0042597">
    <property type="term" value="C:periplasmic space"/>
    <property type="evidence" value="ECO:0007669"/>
    <property type="project" value="UniProtKB-SubCell"/>
</dbReference>
<organism evidence="11 12">
    <name type="scientific">Tectimicrobiota bacterium</name>
    <dbReference type="NCBI Taxonomy" id="2528274"/>
    <lineage>
        <taxon>Bacteria</taxon>
        <taxon>Pseudomonadati</taxon>
        <taxon>Nitrospinota/Tectimicrobiota group</taxon>
        <taxon>Candidatus Tectimicrobiota</taxon>
    </lineage>
</organism>
<keyword evidence="6" id="KW-0560">Oxidoreductase</keyword>
<dbReference type="PIRSF" id="PIRSF000294">
    <property type="entry name" value="Cytochrome-c_peroxidase"/>
    <property type="match status" value="1"/>
</dbReference>
<feature type="binding site" description="covalent" evidence="8">
    <location>
        <position position="203"/>
    </location>
    <ligand>
        <name>heme c</name>
        <dbReference type="ChEBI" id="CHEBI:61717"/>
        <label>2</label>
    </ligand>
</feature>
<dbReference type="InterPro" id="IPR036909">
    <property type="entry name" value="Cyt_c-like_dom_sf"/>
</dbReference>
<evidence type="ECO:0000256" key="3">
    <source>
        <dbReference type="ARBA" id="ARBA00022723"/>
    </source>
</evidence>
<dbReference type="AlphaFoldDB" id="A0A937W3I1"/>
<dbReference type="GO" id="GO:0004130">
    <property type="term" value="F:cytochrome-c peroxidase activity"/>
    <property type="evidence" value="ECO:0007669"/>
    <property type="project" value="TreeGrafter"/>
</dbReference>
<proteinExistence type="predicted"/>
<evidence type="ECO:0000256" key="9">
    <source>
        <dbReference type="PIRSR" id="PIRSR000294-2"/>
    </source>
</evidence>
<evidence type="ECO:0000256" key="5">
    <source>
        <dbReference type="ARBA" id="ARBA00022764"/>
    </source>
</evidence>